<dbReference type="GO" id="GO:0032875">
    <property type="term" value="P:regulation of DNA endoreduplication"/>
    <property type="evidence" value="ECO:0007669"/>
    <property type="project" value="InterPro"/>
</dbReference>
<protein>
    <submittedName>
        <fullName evidence="3">Uncharacterized protein</fullName>
    </submittedName>
</protein>
<dbReference type="EMBL" id="KZ305026">
    <property type="protein sequence ID" value="PIA54711.1"/>
    <property type="molecule type" value="Genomic_DNA"/>
</dbReference>
<sequence>MGDGFDIIEEGCRTPRHNECQISTKLVCPPPPKKKKFVYGKKSDPPKMGYFQPPDLELVFSLTPSRETYS</sequence>
<dbReference type="STRING" id="218851.A0A2G5EG94"/>
<proteinExistence type="predicted"/>
<name>A0A2G5EG94_AQUCA</name>
<dbReference type="InterPro" id="IPR040389">
    <property type="entry name" value="SMR"/>
</dbReference>
<dbReference type="OrthoDB" id="650965at2759"/>
<gene>
    <name evidence="3" type="ORF">AQUCO_00900941v1</name>
</gene>
<evidence type="ECO:0000256" key="1">
    <source>
        <dbReference type="ARBA" id="ARBA00023013"/>
    </source>
</evidence>
<reference evidence="3 4" key="1">
    <citation type="submission" date="2017-09" db="EMBL/GenBank/DDBJ databases">
        <title>WGS assembly of Aquilegia coerulea Goldsmith.</title>
        <authorList>
            <person name="Hodges S."/>
            <person name="Kramer E."/>
            <person name="Nordborg M."/>
            <person name="Tomkins J."/>
            <person name="Borevitz J."/>
            <person name="Derieg N."/>
            <person name="Yan J."/>
            <person name="Mihaltcheva S."/>
            <person name="Hayes R.D."/>
            <person name="Rokhsar D."/>
        </authorList>
    </citation>
    <scope>NUCLEOTIDE SEQUENCE [LARGE SCALE GENOMIC DNA]</scope>
    <source>
        <strain evidence="4">cv. Goldsmith</strain>
    </source>
</reference>
<dbReference type="InParanoid" id="A0A2G5EG94"/>
<dbReference type="GO" id="GO:0004860">
    <property type="term" value="F:protein kinase inhibitor activity"/>
    <property type="evidence" value="ECO:0007669"/>
    <property type="project" value="UniProtKB-KW"/>
</dbReference>
<dbReference type="PANTHER" id="PTHR33142:SF15">
    <property type="entry name" value="CYCLIN-DEPENDENT PROTEIN KINASE INHIBITOR SMR4"/>
    <property type="match status" value="1"/>
</dbReference>
<keyword evidence="4" id="KW-1185">Reference proteome</keyword>
<evidence type="ECO:0000256" key="2">
    <source>
        <dbReference type="ARBA" id="ARBA00023306"/>
    </source>
</evidence>
<dbReference type="AlphaFoldDB" id="A0A2G5EG94"/>
<dbReference type="FunCoup" id="A0A2G5EG94">
    <property type="interactions" value="8"/>
</dbReference>
<evidence type="ECO:0000313" key="4">
    <source>
        <dbReference type="Proteomes" id="UP000230069"/>
    </source>
</evidence>
<dbReference type="Proteomes" id="UP000230069">
    <property type="component" value="Unassembled WGS sequence"/>
</dbReference>
<keyword evidence="2" id="KW-0131">Cell cycle</keyword>
<dbReference type="GO" id="GO:0005634">
    <property type="term" value="C:nucleus"/>
    <property type="evidence" value="ECO:0007669"/>
    <property type="project" value="TreeGrafter"/>
</dbReference>
<accession>A0A2G5EG94</accession>
<evidence type="ECO:0000313" key="3">
    <source>
        <dbReference type="EMBL" id="PIA54711.1"/>
    </source>
</evidence>
<dbReference type="PANTHER" id="PTHR33142">
    <property type="entry name" value="CYCLIN-DEPENDENT PROTEIN KINASE INHIBITOR SMR13"/>
    <property type="match status" value="1"/>
</dbReference>
<keyword evidence="1" id="KW-0649">Protein kinase inhibitor</keyword>
<organism evidence="3 4">
    <name type="scientific">Aquilegia coerulea</name>
    <name type="common">Rocky mountain columbine</name>
    <dbReference type="NCBI Taxonomy" id="218851"/>
    <lineage>
        <taxon>Eukaryota</taxon>
        <taxon>Viridiplantae</taxon>
        <taxon>Streptophyta</taxon>
        <taxon>Embryophyta</taxon>
        <taxon>Tracheophyta</taxon>
        <taxon>Spermatophyta</taxon>
        <taxon>Magnoliopsida</taxon>
        <taxon>Ranunculales</taxon>
        <taxon>Ranunculaceae</taxon>
        <taxon>Thalictroideae</taxon>
        <taxon>Aquilegia</taxon>
    </lineage>
</organism>